<dbReference type="InterPro" id="IPR051796">
    <property type="entry name" value="ISF_SsuE-like"/>
</dbReference>
<evidence type="ECO:0000259" key="3">
    <source>
        <dbReference type="Pfam" id="PF03358"/>
    </source>
</evidence>
<reference evidence="4 5" key="1">
    <citation type="journal article" date="2014" name="Int. J. Syst. Evol. Microbiol.">
        <title>Carboxylicivirga gen. nov. in the family Marinilabiliaceae with two novel species, Carboxylicivirga mesophila sp. nov. and Carboxylicivirga taeanensis sp. nov., and reclassification of Cytophaga fermentans as Saccharicrinis fermentans gen. nov., comb. nov.</title>
        <authorList>
            <person name="Yang S.H."/>
            <person name="Seo H.S."/>
            <person name="Woo J.H."/>
            <person name="Oh H.M."/>
            <person name="Jang H."/>
            <person name="Lee J.H."/>
            <person name="Kim S.J."/>
            <person name="Kwon K.K."/>
        </authorList>
    </citation>
    <scope>NUCLEOTIDE SEQUENCE [LARGE SCALE GENOMIC DNA]</scope>
    <source>
        <strain evidence="4 5">JCM 18290</strain>
    </source>
</reference>
<evidence type="ECO:0000313" key="5">
    <source>
        <dbReference type="Proteomes" id="UP000721861"/>
    </source>
</evidence>
<feature type="domain" description="NADPH-dependent FMN reductase-like" evidence="3">
    <location>
        <begin position="1"/>
        <end position="157"/>
    </location>
</feature>
<keyword evidence="1" id="KW-0285">Flavoprotein</keyword>
<sequence length="210" mass="23292">MKVLAINGSPHKKGNTYLALTIVCEQLNKVGIETEIITIGHRKIQGCTACNACAKSLDERCIIDDVVNELIQQMKVADGILFGAPVHYADIGGTMKAFLDRAFYVAGVNHRLFRHKVAAGMVAVRRTGGMPAINTINNYLQYSEMFIPASNYWNVIHGLKPGDALKDEEGVQIARVLGKNMAWLLKAVVTHKQIEALPEVEEKTYMHFIR</sequence>
<keyword evidence="2" id="KW-0288">FMN</keyword>
<dbReference type="Gene3D" id="3.40.50.360">
    <property type="match status" value="1"/>
</dbReference>
<evidence type="ECO:0000256" key="2">
    <source>
        <dbReference type="ARBA" id="ARBA00022643"/>
    </source>
</evidence>
<gene>
    <name evidence="4" type="ORF">KEM09_21605</name>
</gene>
<protein>
    <submittedName>
        <fullName evidence="4">Flavodoxin family protein</fullName>
    </submittedName>
</protein>
<dbReference type="RefSeq" id="WP_212231998.1">
    <property type="nucleotide sequence ID" value="NZ_JAGUCN010000049.1"/>
</dbReference>
<keyword evidence="5" id="KW-1185">Reference proteome</keyword>
<dbReference type="EMBL" id="JAGUCN010000049">
    <property type="protein sequence ID" value="MBS2214019.1"/>
    <property type="molecule type" value="Genomic_DNA"/>
</dbReference>
<organism evidence="4 5">
    <name type="scientific">Carboxylicivirga mesophila</name>
    <dbReference type="NCBI Taxonomy" id="1166478"/>
    <lineage>
        <taxon>Bacteria</taxon>
        <taxon>Pseudomonadati</taxon>
        <taxon>Bacteroidota</taxon>
        <taxon>Bacteroidia</taxon>
        <taxon>Marinilabiliales</taxon>
        <taxon>Marinilabiliaceae</taxon>
        <taxon>Carboxylicivirga</taxon>
    </lineage>
</organism>
<dbReference type="SUPFAM" id="SSF52218">
    <property type="entry name" value="Flavoproteins"/>
    <property type="match status" value="1"/>
</dbReference>
<accession>A0ABS5KG14</accession>
<dbReference type="PANTHER" id="PTHR43278">
    <property type="entry name" value="NAD(P)H-DEPENDENT FMN-CONTAINING OXIDOREDUCTASE YWQN-RELATED"/>
    <property type="match status" value="1"/>
</dbReference>
<dbReference type="PANTHER" id="PTHR43278:SF4">
    <property type="entry name" value="NAD(P)H-DEPENDENT FMN-CONTAINING OXIDOREDUCTASE YWQN-RELATED"/>
    <property type="match status" value="1"/>
</dbReference>
<comment type="caution">
    <text evidence="4">The sequence shown here is derived from an EMBL/GenBank/DDBJ whole genome shotgun (WGS) entry which is preliminary data.</text>
</comment>
<dbReference type="Proteomes" id="UP000721861">
    <property type="component" value="Unassembled WGS sequence"/>
</dbReference>
<name>A0ABS5KG14_9BACT</name>
<evidence type="ECO:0000313" key="4">
    <source>
        <dbReference type="EMBL" id="MBS2214019.1"/>
    </source>
</evidence>
<proteinExistence type="predicted"/>
<dbReference type="Pfam" id="PF03358">
    <property type="entry name" value="FMN_red"/>
    <property type="match status" value="1"/>
</dbReference>
<evidence type="ECO:0000256" key="1">
    <source>
        <dbReference type="ARBA" id="ARBA00022630"/>
    </source>
</evidence>
<dbReference type="InterPro" id="IPR005025">
    <property type="entry name" value="FMN_Rdtase-like_dom"/>
</dbReference>
<dbReference type="InterPro" id="IPR029039">
    <property type="entry name" value="Flavoprotein-like_sf"/>
</dbReference>